<accession>A0AAF0DDI7</accession>
<evidence type="ECO:0000313" key="2">
    <source>
        <dbReference type="EMBL" id="WEW55716.1"/>
    </source>
</evidence>
<dbReference type="InterPro" id="IPR017946">
    <property type="entry name" value="PLC-like_Pdiesterase_TIM-brl"/>
</dbReference>
<dbReference type="CDD" id="cd08588">
    <property type="entry name" value="PI-PLCc_At5g67130_like"/>
    <property type="match status" value="1"/>
</dbReference>
<evidence type="ECO:0000313" key="3">
    <source>
        <dbReference type="Proteomes" id="UP001219355"/>
    </source>
</evidence>
<reference evidence="2" key="1">
    <citation type="submission" date="2023-03" db="EMBL/GenBank/DDBJ databases">
        <title>Emydomyces testavorans Genome Sequence.</title>
        <authorList>
            <person name="Hoyer L."/>
        </authorList>
    </citation>
    <scope>NUCLEOTIDE SEQUENCE</scope>
    <source>
        <strain evidence="2">16-2883</strain>
    </source>
</reference>
<dbReference type="AlphaFoldDB" id="A0AAF0DDI7"/>
<feature type="chain" id="PRO_5042044828" description="PLC-like phosphodiesterase" evidence="1">
    <location>
        <begin position="21"/>
        <end position="458"/>
    </location>
</feature>
<gene>
    <name evidence="2" type="ORF">PRK78_001149</name>
</gene>
<dbReference type="SUPFAM" id="SSF51695">
    <property type="entry name" value="PLC-like phosphodiesterases"/>
    <property type="match status" value="1"/>
</dbReference>
<dbReference type="GO" id="GO:0006629">
    <property type="term" value="P:lipid metabolic process"/>
    <property type="evidence" value="ECO:0007669"/>
    <property type="project" value="InterPro"/>
</dbReference>
<dbReference type="PANTHER" id="PTHR13593:SF140">
    <property type="entry name" value="PLC-LIKE PHOSPHODIESTERASE"/>
    <property type="match status" value="1"/>
</dbReference>
<dbReference type="Proteomes" id="UP001219355">
    <property type="component" value="Chromosome 1"/>
</dbReference>
<name>A0AAF0DDI7_9EURO</name>
<evidence type="ECO:0008006" key="4">
    <source>
        <dbReference type="Google" id="ProtNLM"/>
    </source>
</evidence>
<dbReference type="Pfam" id="PF26146">
    <property type="entry name" value="PI-PLC_X"/>
    <property type="match status" value="1"/>
</dbReference>
<organism evidence="2 3">
    <name type="scientific">Emydomyces testavorans</name>
    <dbReference type="NCBI Taxonomy" id="2070801"/>
    <lineage>
        <taxon>Eukaryota</taxon>
        <taxon>Fungi</taxon>
        <taxon>Dikarya</taxon>
        <taxon>Ascomycota</taxon>
        <taxon>Pezizomycotina</taxon>
        <taxon>Eurotiomycetes</taxon>
        <taxon>Eurotiomycetidae</taxon>
        <taxon>Onygenales</taxon>
        <taxon>Nannizziopsiaceae</taxon>
        <taxon>Emydomyces</taxon>
    </lineage>
</organism>
<sequence>MLLTLQHLFAAASLLAQAHAGKITILRGTNIPSSRSTGGSIPSHTFGLYKSYTSASTVSTTRDSLAPVQTGTATTAGTDDTATTSKAYILLVGSKDAANGTTLSGNAPATSTQSAAVPTNTRPCNGYPDFCERKYSNLTQIAAHNSPFVRPGSFASNQELDVKIQLNDGIRMLQFQTHYVHDTIRLCHSSCDLLDAGPLEDYLRQVVDWLKANPYDVVSILMGNSNFINPANYIKPINNSGLIDYVYTPPKIPMSLDDWPHLSKFILTGQRVVLFLDYKANQTEVPYLLDEFSQMWETPFSPTNRTFPCTVQRPPHLSDETAKKRLYMANHNLNTAVSLAGTTILVPNTVLLNETNAVAGFGSAGAMAGNCTAKWDRPPNFILVDYYNIGSGNGSVFQVAAKYNNVTYNGKCCGRRTSASRGSASSSRQDGRDQFCVDIAMMDVPLLALRHGVFGNGA</sequence>
<dbReference type="Gene3D" id="3.20.20.190">
    <property type="entry name" value="Phosphatidylinositol (PI) phosphodiesterase"/>
    <property type="match status" value="1"/>
</dbReference>
<dbReference type="PANTHER" id="PTHR13593">
    <property type="match status" value="1"/>
</dbReference>
<keyword evidence="3" id="KW-1185">Reference proteome</keyword>
<proteinExistence type="predicted"/>
<feature type="signal peptide" evidence="1">
    <location>
        <begin position="1"/>
        <end position="20"/>
    </location>
</feature>
<dbReference type="InterPro" id="IPR051057">
    <property type="entry name" value="PI-PLC_domain"/>
</dbReference>
<evidence type="ECO:0000256" key="1">
    <source>
        <dbReference type="SAM" id="SignalP"/>
    </source>
</evidence>
<keyword evidence="1" id="KW-0732">Signal</keyword>
<dbReference type="GO" id="GO:0008081">
    <property type="term" value="F:phosphoric diester hydrolase activity"/>
    <property type="evidence" value="ECO:0007669"/>
    <property type="project" value="InterPro"/>
</dbReference>
<dbReference type="EMBL" id="CP120627">
    <property type="protein sequence ID" value="WEW55716.1"/>
    <property type="molecule type" value="Genomic_DNA"/>
</dbReference>
<protein>
    <recommendedName>
        <fullName evidence="4">PLC-like phosphodiesterase</fullName>
    </recommendedName>
</protein>